<protein>
    <submittedName>
        <fullName evidence="1">Uncharacterized protein</fullName>
    </submittedName>
</protein>
<proteinExistence type="predicted"/>
<accession>A0A2T5TXA2</accession>
<dbReference type="AlphaFoldDB" id="A0A2T5TXA2"/>
<dbReference type="EMBL" id="QAYE01000014">
    <property type="protein sequence ID" value="PTW43849.1"/>
    <property type="molecule type" value="Genomic_DNA"/>
</dbReference>
<name>A0A2T5TXA2_9SPHN</name>
<evidence type="ECO:0000313" key="2">
    <source>
        <dbReference type="Proteomes" id="UP000244013"/>
    </source>
</evidence>
<gene>
    <name evidence="1" type="ORF">C8J25_11445</name>
</gene>
<sequence>MPADIMKVDDQAKIDLYQEIMPIVMQYLAANSTDDLLIADDIIDFFALSIASVIQNDTNLTTPLLQRKGVEAAGKHIAHWVRLLKLDHEQRGASLLAMTMGAVASDETKQ</sequence>
<organism evidence="1 2">
    <name type="scientific">Sphingomonas faeni</name>
    <dbReference type="NCBI Taxonomy" id="185950"/>
    <lineage>
        <taxon>Bacteria</taxon>
        <taxon>Pseudomonadati</taxon>
        <taxon>Pseudomonadota</taxon>
        <taxon>Alphaproteobacteria</taxon>
        <taxon>Sphingomonadales</taxon>
        <taxon>Sphingomonadaceae</taxon>
        <taxon>Sphingomonas</taxon>
    </lineage>
</organism>
<comment type="caution">
    <text evidence="1">The sequence shown here is derived from an EMBL/GenBank/DDBJ whole genome shotgun (WGS) entry which is preliminary data.</text>
</comment>
<dbReference type="OrthoDB" id="7569419at2"/>
<evidence type="ECO:0000313" key="1">
    <source>
        <dbReference type="EMBL" id="PTW43849.1"/>
    </source>
</evidence>
<reference evidence="1 2" key="1">
    <citation type="submission" date="2018-04" db="EMBL/GenBank/DDBJ databases">
        <title>Genomic Encyclopedia of Type Strains, Phase III (KMG-III): the genomes of soil and plant-associated and newly described type strains.</title>
        <authorList>
            <person name="Whitman W."/>
        </authorList>
    </citation>
    <scope>NUCLEOTIDE SEQUENCE [LARGE SCALE GENOMIC DNA]</scope>
    <source>
        <strain evidence="1 2">MA-olki</strain>
    </source>
</reference>
<dbReference type="Proteomes" id="UP000244013">
    <property type="component" value="Unassembled WGS sequence"/>
</dbReference>